<keyword evidence="4" id="KW-1185">Reference proteome</keyword>
<dbReference type="EMBL" id="BSPP01000019">
    <property type="protein sequence ID" value="GLS88776.1"/>
    <property type="molecule type" value="Genomic_DNA"/>
</dbReference>
<evidence type="ECO:0000256" key="1">
    <source>
        <dbReference type="SAM" id="MobiDB-lite"/>
    </source>
</evidence>
<accession>A0AA37X682</accession>
<dbReference type="InterPro" id="IPR003115">
    <property type="entry name" value="ParB_N"/>
</dbReference>
<name>A0AA37X682_9RHOB</name>
<evidence type="ECO:0000313" key="3">
    <source>
        <dbReference type="EMBL" id="GLS88776.1"/>
    </source>
</evidence>
<dbReference type="Gene3D" id="3.90.1530.10">
    <property type="entry name" value="Conserved hypothetical protein from pyrococcus furiosus pfu- 392566-001, ParB domain"/>
    <property type="match status" value="1"/>
</dbReference>
<protein>
    <submittedName>
        <fullName evidence="3">Replication protein</fullName>
    </submittedName>
</protein>
<reference evidence="3 4" key="1">
    <citation type="journal article" date="2014" name="Int. J. Syst. Evol. Microbiol.">
        <title>Complete genome sequence of Corynebacterium casei LMG S-19264T (=DSM 44701T), isolated from a smear-ripened cheese.</title>
        <authorList>
            <consortium name="US DOE Joint Genome Institute (JGI-PGF)"/>
            <person name="Walter F."/>
            <person name="Albersmeier A."/>
            <person name="Kalinowski J."/>
            <person name="Ruckert C."/>
        </authorList>
    </citation>
    <scope>NUCLEOTIDE SEQUENCE [LARGE SCALE GENOMIC DNA]</scope>
    <source>
        <strain evidence="3 4">NBRC 111766</strain>
    </source>
</reference>
<sequence>MSITRPFTALPIPPVTAEQPPAHTPDAPRPQGQEILFIPLDAITTTKLKRDRACHIDPEIDDLKASILATGLSNPIRIDTSRPGQFELVQGWRRLSAFRALYAETGLACFAEIAAIPVADFTPVDQLYRRMVDENLVRKNLSWAEMGRIATIYCYDRATACTTLDEAIDELFASTSRQRRNYVRHFAELMVRLEKVLEFPEAIPRALGVSLNQALKHDSSRSAALHKALRACPDRDAAAELEILRLFAAEIETPQIAAQLSPRGQARSPHTAAKPRGEMLRLTLLGGAVTCTIAPGEIALQLDRDFTQTPRNRLETAIAAFCAALG</sequence>
<dbReference type="SUPFAM" id="SSF110849">
    <property type="entry name" value="ParB/Sulfiredoxin"/>
    <property type="match status" value="1"/>
</dbReference>
<comment type="caution">
    <text evidence="3">The sequence shown here is derived from an EMBL/GenBank/DDBJ whole genome shotgun (WGS) entry which is preliminary data.</text>
</comment>
<dbReference type="InterPro" id="IPR036086">
    <property type="entry name" value="ParB/Sulfiredoxin_sf"/>
</dbReference>
<dbReference type="RefSeq" id="WP_284326857.1">
    <property type="nucleotide sequence ID" value="NZ_BSPP01000019.1"/>
</dbReference>
<gene>
    <name evidence="3" type="ORF">GCM10010873_37500</name>
</gene>
<dbReference type="Pfam" id="PF02195">
    <property type="entry name" value="ParB_N"/>
    <property type="match status" value="1"/>
</dbReference>
<proteinExistence type="predicted"/>
<feature type="domain" description="ParB-like N-terminal" evidence="2">
    <location>
        <begin position="35"/>
        <end position="105"/>
    </location>
</feature>
<organism evidence="3 4">
    <name type="scientific">Cypionkella aquatica</name>
    <dbReference type="NCBI Taxonomy" id="1756042"/>
    <lineage>
        <taxon>Bacteria</taxon>
        <taxon>Pseudomonadati</taxon>
        <taxon>Pseudomonadota</taxon>
        <taxon>Alphaproteobacteria</taxon>
        <taxon>Rhodobacterales</taxon>
        <taxon>Paracoccaceae</taxon>
        <taxon>Cypionkella</taxon>
    </lineage>
</organism>
<dbReference type="AlphaFoldDB" id="A0AA37X682"/>
<dbReference type="Proteomes" id="UP001157355">
    <property type="component" value="Unassembled WGS sequence"/>
</dbReference>
<feature type="region of interest" description="Disordered" evidence="1">
    <location>
        <begin position="1"/>
        <end position="31"/>
    </location>
</feature>
<evidence type="ECO:0000259" key="2">
    <source>
        <dbReference type="Pfam" id="PF02195"/>
    </source>
</evidence>
<evidence type="ECO:0000313" key="4">
    <source>
        <dbReference type="Proteomes" id="UP001157355"/>
    </source>
</evidence>